<dbReference type="EMBL" id="CM017703">
    <property type="protein sequence ID" value="TYG77493.1"/>
    <property type="molecule type" value="Genomic_DNA"/>
</dbReference>
<evidence type="ECO:0000256" key="2">
    <source>
        <dbReference type="ARBA" id="ARBA00022741"/>
    </source>
</evidence>
<dbReference type="FunFam" id="3.30.420.40:FF:000172">
    <property type="entry name" value="Heat shock 70 kDa protein"/>
    <property type="match status" value="2"/>
</dbReference>
<dbReference type="AlphaFoldDB" id="A0A5D2DAR7"/>
<dbReference type="PROSITE" id="PS01036">
    <property type="entry name" value="HSP70_3"/>
    <property type="match status" value="1"/>
</dbReference>
<dbReference type="GO" id="GO:0140662">
    <property type="term" value="F:ATP-dependent protein folding chaperone"/>
    <property type="evidence" value="ECO:0007669"/>
    <property type="project" value="InterPro"/>
</dbReference>
<accession>A0A5D2DAR7</accession>
<dbReference type="FunFam" id="2.60.34.10:FF:000002">
    <property type="entry name" value="Heat shock 70 kDa"/>
    <property type="match status" value="1"/>
</dbReference>
<evidence type="ECO:0008006" key="12">
    <source>
        <dbReference type="Google" id="ProtNLM"/>
    </source>
</evidence>
<dbReference type="Gene3D" id="3.30.420.40">
    <property type="match status" value="2"/>
</dbReference>
<evidence type="ECO:0000256" key="8">
    <source>
        <dbReference type="SAM" id="Coils"/>
    </source>
</evidence>
<dbReference type="GO" id="GO:0005524">
    <property type="term" value="F:ATP binding"/>
    <property type="evidence" value="ECO:0007669"/>
    <property type="project" value="UniProtKB-KW"/>
</dbReference>
<keyword evidence="8" id="KW-0175">Coiled coil</keyword>
<dbReference type="PROSITE" id="PS00329">
    <property type="entry name" value="HSP70_2"/>
    <property type="match status" value="1"/>
</dbReference>
<dbReference type="InterPro" id="IPR043129">
    <property type="entry name" value="ATPase_NBD"/>
</dbReference>
<dbReference type="InterPro" id="IPR018181">
    <property type="entry name" value="Heat_shock_70_CS"/>
</dbReference>
<evidence type="ECO:0000256" key="1">
    <source>
        <dbReference type="ARBA" id="ARBA00007381"/>
    </source>
</evidence>
<evidence type="ECO:0000313" key="10">
    <source>
        <dbReference type="EMBL" id="TYG77493.1"/>
    </source>
</evidence>
<dbReference type="PROSITE" id="PS00297">
    <property type="entry name" value="HSP70_1"/>
    <property type="match status" value="1"/>
</dbReference>
<keyword evidence="11" id="KW-1185">Reference proteome</keyword>
<dbReference type="FunFam" id="3.90.640.10:FF:000002">
    <property type="entry name" value="Heat shock 70 kDa"/>
    <property type="match status" value="1"/>
</dbReference>
<dbReference type="Proteomes" id="UP000323506">
    <property type="component" value="Chromosome D03"/>
</dbReference>
<name>A0A5D2DAR7_GOSDA</name>
<dbReference type="InterPro" id="IPR013126">
    <property type="entry name" value="Hsp_70_fam"/>
</dbReference>
<dbReference type="Gene3D" id="3.90.640.10">
    <property type="entry name" value="Actin, Chain A, domain 4"/>
    <property type="match status" value="1"/>
</dbReference>
<dbReference type="PANTHER" id="PTHR19375">
    <property type="entry name" value="HEAT SHOCK PROTEIN 70KDA"/>
    <property type="match status" value="1"/>
</dbReference>
<dbReference type="FunFam" id="3.30.30.30:FF:000019">
    <property type="entry name" value="Heat shock 70 kDa protein"/>
    <property type="match status" value="1"/>
</dbReference>
<keyword evidence="5" id="KW-0143">Chaperone</keyword>
<evidence type="ECO:0000256" key="3">
    <source>
        <dbReference type="ARBA" id="ARBA00022840"/>
    </source>
</evidence>
<organism evidence="10 11">
    <name type="scientific">Gossypium darwinii</name>
    <name type="common">Darwin's cotton</name>
    <name type="synonym">Gossypium barbadense var. darwinii</name>
    <dbReference type="NCBI Taxonomy" id="34276"/>
    <lineage>
        <taxon>Eukaryota</taxon>
        <taxon>Viridiplantae</taxon>
        <taxon>Streptophyta</taxon>
        <taxon>Embryophyta</taxon>
        <taxon>Tracheophyta</taxon>
        <taxon>Spermatophyta</taxon>
        <taxon>Magnoliopsida</taxon>
        <taxon>eudicotyledons</taxon>
        <taxon>Gunneridae</taxon>
        <taxon>Pentapetalae</taxon>
        <taxon>rosids</taxon>
        <taxon>malvids</taxon>
        <taxon>Malvales</taxon>
        <taxon>Malvaceae</taxon>
        <taxon>Malvoideae</taxon>
        <taxon>Gossypium</taxon>
    </lineage>
</organism>
<protein>
    <recommendedName>
        <fullName evidence="12">Heat shock 70 kDa protein</fullName>
    </recommendedName>
</protein>
<dbReference type="FunFam" id="3.30.420.40:FF:000026">
    <property type="entry name" value="Heat shock protein 70"/>
    <property type="match status" value="1"/>
</dbReference>
<evidence type="ECO:0000313" key="11">
    <source>
        <dbReference type="Proteomes" id="UP000323506"/>
    </source>
</evidence>
<dbReference type="SUPFAM" id="SSF100920">
    <property type="entry name" value="Heat shock protein 70kD (HSP70), peptide-binding domain"/>
    <property type="match status" value="1"/>
</dbReference>
<gene>
    <name evidence="10" type="ORF">ES288_D03G199500v1</name>
</gene>
<dbReference type="Gene3D" id="1.20.1270.10">
    <property type="match status" value="1"/>
</dbReference>
<evidence type="ECO:0000256" key="7">
    <source>
        <dbReference type="RuleBase" id="RU003322"/>
    </source>
</evidence>
<reference evidence="10 11" key="1">
    <citation type="submission" date="2019-06" db="EMBL/GenBank/DDBJ databases">
        <title>WGS assembly of Gossypium darwinii.</title>
        <authorList>
            <person name="Chen Z.J."/>
            <person name="Sreedasyam A."/>
            <person name="Ando A."/>
            <person name="Song Q."/>
            <person name="De L."/>
            <person name="Hulse-Kemp A."/>
            <person name="Ding M."/>
            <person name="Ye W."/>
            <person name="Kirkbride R."/>
            <person name="Jenkins J."/>
            <person name="Plott C."/>
            <person name="Lovell J."/>
            <person name="Lin Y.-M."/>
            <person name="Vaughn R."/>
            <person name="Liu B."/>
            <person name="Li W."/>
            <person name="Simpson S."/>
            <person name="Scheffler B."/>
            <person name="Saski C."/>
            <person name="Grover C."/>
            <person name="Hu G."/>
            <person name="Conover J."/>
            <person name="Carlson J."/>
            <person name="Shu S."/>
            <person name="Boston L."/>
            <person name="Williams M."/>
            <person name="Peterson D."/>
            <person name="Mcgee K."/>
            <person name="Jones D."/>
            <person name="Wendel J."/>
            <person name="Stelly D."/>
            <person name="Grimwood J."/>
            <person name="Schmutz J."/>
        </authorList>
    </citation>
    <scope>NUCLEOTIDE SEQUENCE [LARGE SCALE GENOMIC DNA]</scope>
    <source>
        <strain evidence="10">1808015.09</strain>
    </source>
</reference>
<dbReference type="Pfam" id="PF00012">
    <property type="entry name" value="HSP70"/>
    <property type="match status" value="1"/>
</dbReference>
<sequence>MAAKAEGKAIGIDLGTTYSCVGVWQNDRVEIIANDQGNRTTPSYVAFTDTERLIGDAAKNQVAMNPSNTVFDAKRLIGRRFTDPSVQSDMKHWPFKVIAGPGDKPMIVVTYKGEEKQFAAEEISSMVLIKMKEVAEAYLGQSVKNAVITVPAYFNDSQRQATKDAGAISGLNVLRIINEPTAAAIAYGLDKKASRSGEKNVLIFDLGGGTFDVSLLTIEEGIFEVKATAGDTHLGGEDFDNRLVNHFVQEFKRKHKKDISSNARALRRLRTACERAKRTLSSTAQTTIEIDSLFEGIDFYSTITRARFEELNMDLFRKCMEPVEKCLRDSKLDKSQVNEVVLVGGSTRIPKVQQLLLDFFNGKELCKSINPDEAVAYGAAVQAAILSGEGDDKVQDLLLLDVTPLSLGIETAGGVMTVLIPRNTTIPTKKEQIFSTYSDNQPGVLIQVYEGERARTKDNNLLGKFELTGIPPAPRGVPQINVCFDIDANGILNVSAEDKTAGVKNKITITNDKGRLSKEEIERMVQEAERYKAEDEQVKKKVEAKNALENYAYNMRNTIKDDKVGGKLDPSDKGKMEKAIDETIEWLDRNQLAEVDELEDKLKELEGLCNPIIAKMYQGGGGGGDVPMGGAEAGSGGSAAGPKIEEVD</sequence>
<dbReference type="CDD" id="cd10233">
    <property type="entry name" value="ASKHA_NBD_HSP70_HSPA1"/>
    <property type="match status" value="1"/>
</dbReference>
<feature type="coiled-coil region" evidence="8">
    <location>
        <begin position="518"/>
        <end position="545"/>
    </location>
</feature>
<dbReference type="InterPro" id="IPR029047">
    <property type="entry name" value="HSP70_peptide-bd_sf"/>
</dbReference>
<comment type="similarity">
    <text evidence="1 7">Belongs to the heat shock protein 70 family.</text>
</comment>
<dbReference type="SUPFAM" id="SSF53067">
    <property type="entry name" value="Actin-like ATPase domain"/>
    <property type="match status" value="2"/>
</dbReference>
<dbReference type="NCBIfam" id="NF001413">
    <property type="entry name" value="PRK00290.1"/>
    <property type="match status" value="1"/>
</dbReference>
<keyword evidence="2 7" id="KW-0547">Nucleotide-binding</keyword>
<evidence type="ECO:0000256" key="4">
    <source>
        <dbReference type="ARBA" id="ARBA00023016"/>
    </source>
</evidence>
<dbReference type="Gene3D" id="2.60.34.10">
    <property type="entry name" value="Substrate Binding Domain Of DNAk, Chain A, domain 1"/>
    <property type="match status" value="1"/>
</dbReference>
<evidence type="ECO:0000256" key="5">
    <source>
        <dbReference type="ARBA" id="ARBA00023186"/>
    </source>
</evidence>
<feature type="compositionally biased region" description="Gly residues" evidence="9">
    <location>
        <begin position="619"/>
        <end position="639"/>
    </location>
</feature>
<dbReference type="FunFam" id="1.20.1270.10:FF:000016">
    <property type="entry name" value="Heat shock protein 70"/>
    <property type="match status" value="1"/>
</dbReference>
<dbReference type="Gene3D" id="3.30.30.30">
    <property type="match status" value="1"/>
</dbReference>
<keyword evidence="4" id="KW-0346">Stress response</keyword>
<comment type="similarity">
    <text evidence="6">Belongs to the heat shock protein 70 (TC 1.A.33) family. DnaK subfamily.</text>
</comment>
<evidence type="ECO:0000256" key="9">
    <source>
        <dbReference type="SAM" id="MobiDB-lite"/>
    </source>
</evidence>
<keyword evidence="3 7" id="KW-0067">ATP-binding</keyword>
<feature type="region of interest" description="Disordered" evidence="9">
    <location>
        <begin position="619"/>
        <end position="648"/>
    </location>
</feature>
<evidence type="ECO:0000256" key="6">
    <source>
        <dbReference type="ARBA" id="ARBA00061042"/>
    </source>
</evidence>
<dbReference type="PRINTS" id="PR00301">
    <property type="entry name" value="HEATSHOCK70"/>
</dbReference>
<proteinExistence type="inferred from homology"/>
<dbReference type="SUPFAM" id="SSF100934">
    <property type="entry name" value="Heat shock protein 70kD (HSP70), C-terminal subdomain"/>
    <property type="match status" value="1"/>
</dbReference>
<dbReference type="InterPro" id="IPR029048">
    <property type="entry name" value="HSP70_C_sf"/>
</dbReference>